<feature type="compositionally biased region" description="Pro residues" evidence="1">
    <location>
        <begin position="549"/>
        <end position="567"/>
    </location>
</feature>
<dbReference type="InterPro" id="IPR001584">
    <property type="entry name" value="Integrase_cat-core"/>
</dbReference>
<name>A0A151TT77_CAJCA</name>
<dbReference type="EMBL" id="CM003605">
    <property type="protein sequence ID" value="KYP70257.1"/>
    <property type="molecule type" value="Genomic_DNA"/>
</dbReference>
<evidence type="ECO:0000313" key="4">
    <source>
        <dbReference type="Proteomes" id="UP000075243"/>
    </source>
</evidence>
<dbReference type="PROSITE" id="PS50994">
    <property type="entry name" value="INTEGRASE"/>
    <property type="match status" value="1"/>
</dbReference>
<evidence type="ECO:0000259" key="2">
    <source>
        <dbReference type="PROSITE" id="PS50994"/>
    </source>
</evidence>
<keyword evidence="4" id="KW-1185">Reference proteome</keyword>
<dbReference type="InterPro" id="IPR012337">
    <property type="entry name" value="RNaseH-like_sf"/>
</dbReference>
<accession>A0A151TT77</accession>
<dbReference type="Proteomes" id="UP000075243">
    <property type="component" value="Chromosome 3"/>
</dbReference>
<dbReference type="SUPFAM" id="SSF53098">
    <property type="entry name" value="Ribonuclease H-like"/>
    <property type="match status" value="1"/>
</dbReference>
<sequence>MANYKAAGVIPEEYNWQQKKKFFRDSHYYVWDDPYLFKIGADGLLRRCVFGVEIRDILWHCHNSPYGGHYNGERTAAKVLQSGFYWPTLFRDAYEHCKSCDKCQRTGTVSKRHELPLQNILEVEVFDCWGIDFIGPLPSSFGNEYILVAVDYVSKWVEASAVQKADARTVIKFLKKNIFCRFGSPRVLISDGGSHFCNAQLQKVLEHYKVRHKVATPYHPQTNGQAEVSNRELKRILEKTVASSRKDWALKLDDTLWAYRTAFKSPIGFSPFQLVYGKACHLPVELEHKAFWALKALNYDLKAAGEKMKLQLHELEEMRLQAYESSKSYKHKAKIYHDKKILNRNFQPGQQVLLFNSRLKLFPGKLKSKWSGPFSIKSVKSYGAIELEDLASGRTWLVNGQRLKHYLGGEVERFTTSTHLKEPDPVAINTYLETEYTIPEQDDYRKLMRTAMDEEMSTLMLETLSLPGSQYQTGTKSQPTHILRADLKSLVRLWQAFLYSNVVPLTHTFDITISKTKLIFCILLQKDVDIATLISNEIHAIVLSKPSKSRPPPTQYPPPATSPPVPPNGSFDLSAMQACMMQQFQRMEEQHQLEMAHLRHVQLQQAANHRGQVALHSYFYHYTQNQASTGESLYPWPTPEQFQDVILWPGDSPVFSGGGGEHEHPHVGEQGQRSDAEVEEGNDGGEDNEEGFGDEGSLSPTF</sequence>
<dbReference type="PANTHER" id="PTHR47266">
    <property type="entry name" value="ENDONUCLEASE-RELATED"/>
    <property type="match status" value="1"/>
</dbReference>
<feature type="region of interest" description="Disordered" evidence="1">
    <location>
        <begin position="545"/>
        <end position="568"/>
    </location>
</feature>
<feature type="domain" description="Integrase catalytic" evidence="2">
    <location>
        <begin position="112"/>
        <end position="279"/>
    </location>
</feature>
<dbReference type="Pfam" id="PF20167">
    <property type="entry name" value="Transposase_32"/>
    <property type="match status" value="1"/>
</dbReference>
<feature type="region of interest" description="Disordered" evidence="1">
    <location>
        <begin position="651"/>
        <end position="702"/>
    </location>
</feature>
<dbReference type="Gene3D" id="1.10.340.70">
    <property type="match status" value="1"/>
</dbReference>
<protein>
    <submittedName>
        <fullName evidence="3">Retrovirus-related Pol polyprotein from transposon 412 family</fullName>
    </submittedName>
</protein>
<dbReference type="InterPro" id="IPR036397">
    <property type="entry name" value="RNaseH_sf"/>
</dbReference>
<dbReference type="GO" id="GO:0003676">
    <property type="term" value="F:nucleic acid binding"/>
    <property type="evidence" value="ECO:0007669"/>
    <property type="project" value="InterPro"/>
</dbReference>
<dbReference type="Pfam" id="PF17921">
    <property type="entry name" value="Integrase_H2C2"/>
    <property type="match status" value="1"/>
</dbReference>
<dbReference type="InterPro" id="IPR041588">
    <property type="entry name" value="Integrase_H2C2"/>
</dbReference>
<proteinExistence type="predicted"/>
<evidence type="ECO:0000256" key="1">
    <source>
        <dbReference type="SAM" id="MobiDB-lite"/>
    </source>
</evidence>
<dbReference type="InterPro" id="IPR046796">
    <property type="entry name" value="Transposase_32_dom"/>
</dbReference>
<dbReference type="Gene3D" id="3.30.420.10">
    <property type="entry name" value="Ribonuclease H-like superfamily/Ribonuclease H"/>
    <property type="match status" value="1"/>
</dbReference>
<dbReference type="AlphaFoldDB" id="A0A151TT77"/>
<feature type="compositionally biased region" description="Acidic residues" evidence="1">
    <location>
        <begin position="677"/>
        <end position="693"/>
    </location>
</feature>
<organism evidence="3 4">
    <name type="scientific">Cajanus cajan</name>
    <name type="common">Pigeon pea</name>
    <name type="synonym">Cajanus indicus</name>
    <dbReference type="NCBI Taxonomy" id="3821"/>
    <lineage>
        <taxon>Eukaryota</taxon>
        <taxon>Viridiplantae</taxon>
        <taxon>Streptophyta</taxon>
        <taxon>Embryophyta</taxon>
        <taxon>Tracheophyta</taxon>
        <taxon>Spermatophyta</taxon>
        <taxon>Magnoliopsida</taxon>
        <taxon>eudicotyledons</taxon>
        <taxon>Gunneridae</taxon>
        <taxon>Pentapetalae</taxon>
        <taxon>rosids</taxon>
        <taxon>fabids</taxon>
        <taxon>Fabales</taxon>
        <taxon>Fabaceae</taxon>
        <taxon>Papilionoideae</taxon>
        <taxon>50 kb inversion clade</taxon>
        <taxon>NPAAA clade</taxon>
        <taxon>indigoferoid/millettioid clade</taxon>
        <taxon>Phaseoleae</taxon>
        <taxon>Cajanus</taxon>
    </lineage>
</organism>
<dbReference type="InterPro" id="IPR052160">
    <property type="entry name" value="Gypsy_RT_Integrase-like"/>
</dbReference>
<dbReference type="Pfam" id="PF00665">
    <property type="entry name" value="rve"/>
    <property type="match status" value="1"/>
</dbReference>
<reference evidence="3 4" key="1">
    <citation type="journal article" date="2012" name="Nat. Biotechnol.">
        <title>Draft genome sequence of pigeonpea (Cajanus cajan), an orphan legume crop of resource-poor farmers.</title>
        <authorList>
            <person name="Varshney R.K."/>
            <person name="Chen W."/>
            <person name="Li Y."/>
            <person name="Bharti A.K."/>
            <person name="Saxena R.K."/>
            <person name="Schlueter J.A."/>
            <person name="Donoghue M.T."/>
            <person name="Azam S."/>
            <person name="Fan G."/>
            <person name="Whaley A.M."/>
            <person name="Farmer A.D."/>
            <person name="Sheridan J."/>
            <person name="Iwata A."/>
            <person name="Tuteja R."/>
            <person name="Penmetsa R.V."/>
            <person name="Wu W."/>
            <person name="Upadhyaya H.D."/>
            <person name="Yang S.P."/>
            <person name="Shah T."/>
            <person name="Saxena K.B."/>
            <person name="Michael T."/>
            <person name="McCombie W.R."/>
            <person name="Yang B."/>
            <person name="Zhang G."/>
            <person name="Yang H."/>
            <person name="Wang J."/>
            <person name="Spillane C."/>
            <person name="Cook D.R."/>
            <person name="May G.D."/>
            <person name="Xu X."/>
            <person name="Jackson S.A."/>
        </authorList>
    </citation>
    <scope>NUCLEOTIDE SEQUENCE [LARGE SCALE GENOMIC DNA]</scope>
    <source>
        <strain evidence="4">cv. Asha</strain>
    </source>
</reference>
<dbReference type="GO" id="GO:0015074">
    <property type="term" value="P:DNA integration"/>
    <property type="evidence" value="ECO:0007669"/>
    <property type="project" value="InterPro"/>
</dbReference>
<gene>
    <name evidence="3" type="ORF">KK1_009470</name>
</gene>
<dbReference type="Gramene" id="C.cajan_09209.t">
    <property type="protein sequence ID" value="C.cajan_09209.t"/>
    <property type="gene ID" value="C.cajan_09209"/>
</dbReference>
<evidence type="ECO:0000313" key="3">
    <source>
        <dbReference type="EMBL" id="KYP70257.1"/>
    </source>
</evidence>
<feature type="compositionally biased region" description="Basic and acidic residues" evidence="1">
    <location>
        <begin position="660"/>
        <end position="676"/>
    </location>
</feature>